<dbReference type="OrthoDB" id="21825at2"/>
<evidence type="ECO:0000256" key="3">
    <source>
        <dbReference type="RuleBase" id="RU003682"/>
    </source>
</evidence>
<dbReference type="AlphaFoldDB" id="A0A1G7SI57"/>
<evidence type="ECO:0000313" key="5">
    <source>
        <dbReference type="EMBL" id="SDG22651.1"/>
    </source>
</evidence>
<evidence type="ECO:0000256" key="2">
    <source>
        <dbReference type="ARBA" id="ARBA00023194"/>
    </source>
</evidence>
<dbReference type="Proteomes" id="UP000198863">
    <property type="component" value="Unassembled WGS sequence"/>
</dbReference>
<reference evidence="6" key="1">
    <citation type="submission" date="2016-10" db="EMBL/GenBank/DDBJ databases">
        <authorList>
            <person name="Varghese N."/>
            <person name="Submissions S."/>
        </authorList>
    </citation>
    <scope>NUCLEOTIDE SEQUENCE [LARGE SCALE GENOMIC DNA]</scope>
    <source>
        <strain evidence="6">DSM 44526</strain>
    </source>
</reference>
<feature type="domain" description="Fe2OG dioxygenase" evidence="4">
    <location>
        <begin position="172"/>
        <end position="280"/>
    </location>
</feature>
<dbReference type="PRINTS" id="PR00682">
    <property type="entry name" value="IPNSYNTHASE"/>
</dbReference>
<dbReference type="InterPro" id="IPR005123">
    <property type="entry name" value="Oxoglu/Fe-dep_dioxygenase_dom"/>
</dbReference>
<dbReference type="PROSITE" id="PS51471">
    <property type="entry name" value="FE2OG_OXY"/>
    <property type="match status" value="1"/>
</dbReference>
<dbReference type="InterPro" id="IPR044861">
    <property type="entry name" value="IPNS-like_FE2OG_OXY"/>
</dbReference>
<dbReference type="InterPro" id="IPR050231">
    <property type="entry name" value="Iron_ascorbate_oxido_reductase"/>
</dbReference>
<keyword evidence="3" id="KW-0479">Metal-binding</keyword>
<dbReference type="GO" id="GO:0017000">
    <property type="term" value="P:antibiotic biosynthetic process"/>
    <property type="evidence" value="ECO:0007669"/>
    <property type="project" value="UniProtKB-KW"/>
</dbReference>
<dbReference type="EMBL" id="FNCF01000003">
    <property type="protein sequence ID" value="SDG22651.1"/>
    <property type="molecule type" value="Genomic_DNA"/>
</dbReference>
<dbReference type="GO" id="GO:0046872">
    <property type="term" value="F:metal ion binding"/>
    <property type="evidence" value="ECO:0007669"/>
    <property type="project" value="UniProtKB-KW"/>
</dbReference>
<evidence type="ECO:0000259" key="4">
    <source>
        <dbReference type="PROSITE" id="PS51471"/>
    </source>
</evidence>
<keyword evidence="6" id="KW-1185">Reference proteome</keyword>
<evidence type="ECO:0000256" key="1">
    <source>
        <dbReference type="ARBA" id="ARBA00004792"/>
    </source>
</evidence>
<accession>A0A1G7SI57</accession>
<dbReference type="Gene3D" id="2.60.120.330">
    <property type="entry name" value="B-lactam Antibiotic, Isopenicillin N Synthase, Chain"/>
    <property type="match status" value="1"/>
</dbReference>
<name>A0A1G7SI57_9ACTN</name>
<dbReference type="SUPFAM" id="SSF51197">
    <property type="entry name" value="Clavaminate synthase-like"/>
    <property type="match status" value="1"/>
</dbReference>
<keyword evidence="3" id="KW-0408">Iron</keyword>
<comment type="similarity">
    <text evidence="3">Belongs to the iron/ascorbate-dependent oxidoreductase family.</text>
</comment>
<dbReference type="InterPro" id="IPR027443">
    <property type="entry name" value="IPNS-like_sf"/>
</dbReference>
<evidence type="ECO:0000313" key="6">
    <source>
        <dbReference type="Proteomes" id="UP000198863"/>
    </source>
</evidence>
<protein>
    <submittedName>
        <fullName evidence="5">Isopenicillin N synthase</fullName>
    </submittedName>
</protein>
<keyword evidence="3" id="KW-0560">Oxidoreductase</keyword>
<dbReference type="Pfam" id="PF14226">
    <property type="entry name" value="DIOX_N"/>
    <property type="match status" value="1"/>
</dbReference>
<gene>
    <name evidence="5" type="ORF">SAMN05660324_2033</name>
</gene>
<proteinExistence type="inferred from homology"/>
<sequence length="327" mass="35973">MSSTPSIPVVDVSPAFGDDPAALAACVAQLRHALTEVGFLQVVGHRVDPAVVDAAYAAMDRIAEMPEAERRALVRPRASSRGLFEEIDERGRVLNRALQFMKYDDLAAAEADDAVGGHPDYFVPNVWPEQLPGFRTTWKAYDAATRSLASTLMGLFALAMGLPRHFFAEPFSKDVTLFSVNLYPPQPVDDDYHEEVILNPHADSGGLTVLHQRGSYEGLQVRDAAAGWVTVPLREDAFVINIGHLMSRWTNGRFPATVHRVVAGPDTSAQRQSIAMFFLPNIDQVVAPVETMVGAEGARYLPITAYDWQEQFMKEYVLVNSYAEPVG</sequence>
<organism evidence="5 6">
    <name type="scientific">Klenkia brasiliensis</name>
    <dbReference type="NCBI Taxonomy" id="333142"/>
    <lineage>
        <taxon>Bacteria</taxon>
        <taxon>Bacillati</taxon>
        <taxon>Actinomycetota</taxon>
        <taxon>Actinomycetes</taxon>
        <taxon>Geodermatophilales</taxon>
        <taxon>Geodermatophilaceae</taxon>
        <taxon>Klenkia</taxon>
    </lineage>
</organism>
<dbReference type="GO" id="GO:0016491">
    <property type="term" value="F:oxidoreductase activity"/>
    <property type="evidence" value="ECO:0007669"/>
    <property type="project" value="UniProtKB-KW"/>
</dbReference>
<dbReference type="InterPro" id="IPR026992">
    <property type="entry name" value="DIOX_N"/>
</dbReference>
<comment type="pathway">
    <text evidence="1">Antibiotic biosynthesis.</text>
</comment>
<dbReference type="RefSeq" id="WP_131801449.1">
    <property type="nucleotide sequence ID" value="NZ_FNCF01000003.1"/>
</dbReference>
<dbReference type="PANTHER" id="PTHR47990">
    <property type="entry name" value="2-OXOGLUTARATE (2OG) AND FE(II)-DEPENDENT OXYGENASE SUPERFAMILY PROTEIN-RELATED"/>
    <property type="match status" value="1"/>
</dbReference>
<dbReference type="Pfam" id="PF03171">
    <property type="entry name" value="2OG-FeII_Oxy"/>
    <property type="match status" value="1"/>
</dbReference>
<keyword evidence="2" id="KW-0045">Antibiotic biosynthesis</keyword>